<dbReference type="Proteomes" id="UP000010793">
    <property type="component" value="Chromosome"/>
</dbReference>
<dbReference type="AlphaFoldDB" id="A0A3B6VIT9"/>
<keyword evidence="2" id="KW-1185">Reference proteome</keyword>
<proteinExistence type="predicted"/>
<evidence type="ECO:0000313" key="2">
    <source>
        <dbReference type="Proteomes" id="UP000010793"/>
    </source>
</evidence>
<dbReference type="EMBL" id="CP002873">
    <property type="protein sequence ID" value="AGA65861.1"/>
    <property type="molecule type" value="Genomic_DNA"/>
</dbReference>
<sequence>MPVLTIDHEEYPSVIVIEYNSLYKNELINFIKILR</sequence>
<organism evidence="1 2">
    <name type="scientific">Brachyspira pilosicoli P43/6/78</name>
    <dbReference type="NCBI Taxonomy" id="1042417"/>
    <lineage>
        <taxon>Bacteria</taxon>
        <taxon>Pseudomonadati</taxon>
        <taxon>Spirochaetota</taxon>
        <taxon>Spirochaetia</taxon>
        <taxon>Brachyspirales</taxon>
        <taxon>Brachyspiraceae</taxon>
        <taxon>Brachyspira</taxon>
    </lineage>
</organism>
<reference evidence="1 2" key="1">
    <citation type="journal article" date="2013" name="Genome Announc.">
        <title>Complete Genome Sequence of the Porcine Strain Brachyspira pilosicoli P43/6/78(T.).</title>
        <authorList>
            <person name="Lin C."/>
            <person name="den Bakker H.C."/>
            <person name="Suzuki H."/>
            <person name="Lefebure T."/>
            <person name="Ponnala L."/>
            <person name="Sun Q."/>
            <person name="Stanhope M.J."/>
            <person name="Wiedmann M."/>
            <person name="Duhamel G.E."/>
        </authorList>
    </citation>
    <scope>NUCLEOTIDE SEQUENCE [LARGE SCALE GENOMIC DNA]</scope>
    <source>
        <strain evidence="1 2">P43/6/78</strain>
    </source>
</reference>
<evidence type="ECO:0000313" key="1">
    <source>
        <dbReference type="EMBL" id="AGA65861.1"/>
    </source>
</evidence>
<name>A0A3B6VIT9_BRAPL</name>
<protein>
    <submittedName>
        <fullName evidence="1">Uncharacterized protein</fullName>
    </submittedName>
</protein>
<dbReference type="KEGG" id="bpip:BPP43_02735"/>
<gene>
    <name evidence="1" type="ORF">BPP43_02735</name>
</gene>
<accession>A0A3B6VIT9</accession>